<evidence type="ECO:0000313" key="7">
    <source>
        <dbReference type="Proteomes" id="UP000015241"/>
    </source>
</evidence>
<dbReference type="InParanoid" id="S8E6J1"/>
<reference evidence="6 7" key="1">
    <citation type="journal article" date="2012" name="Science">
        <title>The Paleozoic origin of enzymatic lignin decomposition reconstructed from 31 fungal genomes.</title>
        <authorList>
            <person name="Floudas D."/>
            <person name="Binder M."/>
            <person name="Riley R."/>
            <person name="Barry K."/>
            <person name="Blanchette R.A."/>
            <person name="Henrissat B."/>
            <person name="Martinez A.T."/>
            <person name="Otillar R."/>
            <person name="Spatafora J.W."/>
            <person name="Yadav J.S."/>
            <person name="Aerts A."/>
            <person name="Benoit I."/>
            <person name="Boyd A."/>
            <person name="Carlson A."/>
            <person name="Copeland A."/>
            <person name="Coutinho P.M."/>
            <person name="de Vries R.P."/>
            <person name="Ferreira P."/>
            <person name="Findley K."/>
            <person name="Foster B."/>
            <person name="Gaskell J."/>
            <person name="Glotzer D."/>
            <person name="Gorecki P."/>
            <person name="Heitman J."/>
            <person name="Hesse C."/>
            <person name="Hori C."/>
            <person name="Igarashi K."/>
            <person name="Jurgens J.A."/>
            <person name="Kallen N."/>
            <person name="Kersten P."/>
            <person name="Kohler A."/>
            <person name="Kuees U."/>
            <person name="Kumar T.K.A."/>
            <person name="Kuo A."/>
            <person name="LaButti K."/>
            <person name="Larrondo L.F."/>
            <person name="Lindquist E."/>
            <person name="Ling A."/>
            <person name="Lombard V."/>
            <person name="Lucas S."/>
            <person name="Lundell T."/>
            <person name="Martin R."/>
            <person name="McLaughlin D.J."/>
            <person name="Morgenstern I."/>
            <person name="Morin E."/>
            <person name="Murat C."/>
            <person name="Nagy L.G."/>
            <person name="Nolan M."/>
            <person name="Ohm R.A."/>
            <person name="Patyshakuliyeva A."/>
            <person name="Rokas A."/>
            <person name="Ruiz-Duenas F.J."/>
            <person name="Sabat G."/>
            <person name="Salamov A."/>
            <person name="Samejima M."/>
            <person name="Schmutz J."/>
            <person name="Slot J.C."/>
            <person name="St John F."/>
            <person name="Stenlid J."/>
            <person name="Sun H."/>
            <person name="Sun S."/>
            <person name="Syed K."/>
            <person name="Tsang A."/>
            <person name="Wiebenga A."/>
            <person name="Young D."/>
            <person name="Pisabarro A."/>
            <person name="Eastwood D.C."/>
            <person name="Martin F."/>
            <person name="Cullen D."/>
            <person name="Grigoriev I.V."/>
            <person name="Hibbett D.S."/>
        </authorList>
    </citation>
    <scope>NUCLEOTIDE SEQUENCE</scope>
    <source>
        <strain evidence="7">FP-58527</strain>
    </source>
</reference>
<evidence type="ECO:0000313" key="6">
    <source>
        <dbReference type="EMBL" id="EPT00253.1"/>
    </source>
</evidence>
<comment type="similarity">
    <text evidence="1 4">Belongs to the glycosyl hydrolase 37 family.</text>
</comment>
<dbReference type="AlphaFoldDB" id="S8E6J1"/>
<dbReference type="Proteomes" id="UP000015241">
    <property type="component" value="Unassembled WGS sequence"/>
</dbReference>
<dbReference type="STRING" id="743788.S8E6J1"/>
<dbReference type="GO" id="GO:0004555">
    <property type="term" value="F:alpha,alpha-trehalase activity"/>
    <property type="evidence" value="ECO:0007669"/>
    <property type="project" value="UniProtKB-EC"/>
</dbReference>
<evidence type="ECO:0000256" key="3">
    <source>
        <dbReference type="ARBA" id="ARBA00023295"/>
    </source>
</evidence>
<dbReference type="PROSITE" id="PS00927">
    <property type="entry name" value="TREHALASE_1"/>
    <property type="match status" value="1"/>
</dbReference>
<protein>
    <recommendedName>
        <fullName evidence="4">Trehalase</fullName>
        <ecNumber evidence="4">3.2.1.28</ecNumber>
    </recommendedName>
    <alternativeName>
        <fullName evidence="4">Alpha-trehalose glucohydrolase</fullName>
    </alternativeName>
</protein>
<comment type="catalytic activity">
    <reaction evidence="4">
        <text>alpha,alpha-trehalose + H2O = alpha-D-glucose + beta-D-glucose</text>
        <dbReference type="Rhea" id="RHEA:32675"/>
        <dbReference type="ChEBI" id="CHEBI:15377"/>
        <dbReference type="ChEBI" id="CHEBI:15903"/>
        <dbReference type="ChEBI" id="CHEBI:16551"/>
        <dbReference type="ChEBI" id="CHEBI:17925"/>
        <dbReference type="EC" id="3.2.1.28"/>
    </reaction>
</comment>
<dbReference type="InterPro" id="IPR012341">
    <property type="entry name" value="6hp_glycosidase-like_sf"/>
</dbReference>
<dbReference type="eggNOG" id="KOG0602">
    <property type="taxonomic scope" value="Eukaryota"/>
</dbReference>
<dbReference type="InterPro" id="IPR018232">
    <property type="entry name" value="Glyco_hydro_37_CS"/>
</dbReference>
<evidence type="ECO:0000256" key="1">
    <source>
        <dbReference type="ARBA" id="ARBA00005615"/>
    </source>
</evidence>
<evidence type="ECO:0000256" key="4">
    <source>
        <dbReference type="RuleBase" id="RU361180"/>
    </source>
</evidence>
<keyword evidence="3 4" id="KW-0326">Glycosidase</keyword>
<feature type="signal peptide" evidence="5">
    <location>
        <begin position="1"/>
        <end position="17"/>
    </location>
</feature>
<dbReference type="Gene3D" id="1.50.10.10">
    <property type="match status" value="1"/>
</dbReference>
<keyword evidence="7" id="KW-1185">Reference proteome</keyword>
<dbReference type="PROSITE" id="PS00928">
    <property type="entry name" value="TREHALASE_2"/>
    <property type="match status" value="1"/>
</dbReference>
<evidence type="ECO:0000256" key="2">
    <source>
        <dbReference type="ARBA" id="ARBA00022801"/>
    </source>
</evidence>
<dbReference type="Pfam" id="PF01204">
    <property type="entry name" value="Trehalase"/>
    <property type="match status" value="2"/>
</dbReference>
<organism evidence="6 7">
    <name type="scientific">Fomitopsis schrenkii</name>
    <name type="common">Brown rot fungus</name>
    <dbReference type="NCBI Taxonomy" id="2126942"/>
    <lineage>
        <taxon>Eukaryota</taxon>
        <taxon>Fungi</taxon>
        <taxon>Dikarya</taxon>
        <taxon>Basidiomycota</taxon>
        <taxon>Agaricomycotina</taxon>
        <taxon>Agaricomycetes</taxon>
        <taxon>Polyporales</taxon>
        <taxon>Fomitopsis</taxon>
    </lineage>
</organism>
<keyword evidence="5" id="KW-0732">Signal</keyword>
<dbReference type="HOGENOM" id="CLU_006451_4_0_1"/>
<accession>S8E6J1</accession>
<dbReference type="EMBL" id="KE504150">
    <property type="protein sequence ID" value="EPT00253.1"/>
    <property type="molecule type" value="Genomic_DNA"/>
</dbReference>
<dbReference type="InterPro" id="IPR008928">
    <property type="entry name" value="6-hairpin_glycosidase_sf"/>
</dbReference>
<dbReference type="GO" id="GO:0005993">
    <property type="term" value="P:trehalose catabolic process"/>
    <property type="evidence" value="ECO:0007669"/>
    <property type="project" value="TreeGrafter"/>
</dbReference>
<dbReference type="PRINTS" id="PR00744">
    <property type="entry name" value="GLHYDRLASE37"/>
</dbReference>
<dbReference type="PANTHER" id="PTHR23403:SF1">
    <property type="entry name" value="TREHALASE"/>
    <property type="match status" value="1"/>
</dbReference>
<sequence>MLAYVAVSLALLQAVGALPASDSDAATATSSSVVTTPISTAIASASASAAAIPSSEPLPPVQPWCISEIFCAGALLQDVNLAQVYSDPKTIVDKPTSKRSQEVLADFAKLQNSSGSAGLTEGNIVSFEDGDFTGEGQELAVVKLATLNQNPAFLDNVTDPLIKAWSQTVSGYWADLIRETNTSATCPIYPDAGDCEGTFIPLNHTFVIPGGRFREQYYWDSYWIIQGLLKSELYDIANSTLQNFIDEINTFGFIPNGGRIYYLDRSQPPLFTRMVSDYVAATNDTGILTRAIPAIETELQWWANNRSVQVTSPYSSKTYTMYHYSVDNTAPRPESYLDDYNTAFDPTLPDLNETERSALYAELASGAETGWDYSSRFAADPYAGGTNNTNPTLRTIRVREHVAVDLNSILYKAHTIQAGFYTSAGNSSGATAHLETAASLREGILDLTWDPKKLAFYDFNLTSSSRNTIYTLATFYPLWNDIVPNELLANSSNAFGFFAGVNLVLNRYNGSLPVTFLETGLQWDAPNAWPPHQYIVLQALAALPTNVTGGALPTPPSDASTFALVPAGQLGLEEGQLPGQLLGAGKGNATKTGPSADISRLNGTVVNGGNATQGEGWADVLKREVANRYFASALCSWHATGGSIPGLLSQLPDSVLNVTGSIGNTGNMFEKFNTTDVNSSGSGGEYTVQAGFGWTNGVVLWIAANYGHVLNSPDCPSILGVVGSSGKTTTSGAPLSASASVTLVTLAVGFLVTLLA</sequence>
<dbReference type="OrthoDB" id="3542292at2759"/>
<evidence type="ECO:0000256" key="5">
    <source>
        <dbReference type="SAM" id="SignalP"/>
    </source>
</evidence>
<name>S8E6J1_FOMSC</name>
<dbReference type="SUPFAM" id="SSF48208">
    <property type="entry name" value="Six-hairpin glycosidases"/>
    <property type="match status" value="2"/>
</dbReference>
<feature type="chain" id="PRO_5004550209" description="Trehalase" evidence="5">
    <location>
        <begin position="18"/>
        <end position="756"/>
    </location>
</feature>
<dbReference type="InterPro" id="IPR001661">
    <property type="entry name" value="Glyco_hydro_37"/>
</dbReference>
<keyword evidence="2 4" id="KW-0378">Hydrolase</keyword>
<dbReference type="PANTHER" id="PTHR23403">
    <property type="entry name" value="TREHALASE"/>
    <property type="match status" value="1"/>
</dbReference>
<gene>
    <name evidence="6" type="ORF">FOMPIDRAFT_121769</name>
</gene>
<dbReference type="EC" id="3.2.1.28" evidence="4"/>
<proteinExistence type="inferred from homology"/>